<dbReference type="Pfam" id="PF07993">
    <property type="entry name" value="NAD_binding_4"/>
    <property type="match status" value="1"/>
</dbReference>
<evidence type="ECO:0000256" key="6">
    <source>
        <dbReference type="ARBA" id="ARBA00022989"/>
    </source>
</evidence>
<dbReference type="GO" id="GO:0035336">
    <property type="term" value="P:long-chain fatty-acyl-CoA metabolic process"/>
    <property type="evidence" value="ECO:0007669"/>
    <property type="project" value="TreeGrafter"/>
</dbReference>
<dbReference type="GO" id="GO:0080019">
    <property type="term" value="F:alcohol-forming very long-chain fatty acyl-CoA reductase activity"/>
    <property type="evidence" value="ECO:0007669"/>
    <property type="project" value="InterPro"/>
</dbReference>
<comment type="subcellular location">
    <subcellularLocation>
        <location evidence="1">Membrane</location>
        <topology evidence="1">Multi-pass membrane protein</topology>
    </subcellularLocation>
</comment>
<evidence type="ECO:0000313" key="14">
    <source>
        <dbReference type="Proteomes" id="UP001329430"/>
    </source>
</evidence>
<evidence type="ECO:0000256" key="5">
    <source>
        <dbReference type="ARBA" id="ARBA00022857"/>
    </source>
</evidence>
<dbReference type="PANTHER" id="PTHR11011">
    <property type="entry name" value="MALE STERILITY PROTEIN 2-RELATED"/>
    <property type="match status" value="1"/>
</dbReference>
<evidence type="ECO:0000256" key="10">
    <source>
        <dbReference type="RuleBase" id="RU363097"/>
    </source>
</evidence>
<name>A0AAN7ZGJ1_9COLE</name>
<evidence type="ECO:0000256" key="1">
    <source>
        <dbReference type="ARBA" id="ARBA00004141"/>
    </source>
</evidence>
<feature type="transmembrane region" description="Helical" evidence="10">
    <location>
        <begin position="369"/>
        <end position="394"/>
    </location>
</feature>
<dbReference type="Pfam" id="PF03015">
    <property type="entry name" value="Sterile"/>
    <property type="match status" value="1"/>
</dbReference>
<dbReference type="FunFam" id="3.40.50.720:FF:000143">
    <property type="entry name" value="Fatty acyl-CoA reductase"/>
    <property type="match status" value="1"/>
</dbReference>
<dbReference type="GO" id="GO:0005777">
    <property type="term" value="C:peroxisome"/>
    <property type="evidence" value="ECO:0007669"/>
    <property type="project" value="TreeGrafter"/>
</dbReference>
<keyword evidence="3 10" id="KW-0444">Lipid biosynthesis</keyword>
<dbReference type="SUPFAM" id="SSF51735">
    <property type="entry name" value="NAD(P)-binding Rossmann-fold domains"/>
    <property type="match status" value="1"/>
</dbReference>
<dbReference type="InterPro" id="IPR026055">
    <property type="entry name" value="FAR"/>
</dbReference>
<dbReference type="PANTHER" id="PTHR11011:SF60">
    <property type="entry name" value="FATTY ACYL-COA REDUCTASE-RELATED"/>
    <property type="match status" value="1"/>
</dbReference>
<evidence type="ECO:0000259" key="12">
    <source>
        <dbReference type="Pfam" id="PF07993"/>
    </source>
</evidence>
<keyword evidence="6 10" id="KW-1133">Transmembrane helix</keyword>
<protein>
    <recommendedName>
        <fullName evidence="10">Fatty acyl-CoA reductase</fullName>
        <ecNumber evidence="10">1.2.1.84</ecNumber>
    </recommendedName>
</protein>
<comment type="caution">
    <text evidence="13">The sequence shown here is derived from an EMBL/GenBank/DDBJ whole genome shotgun (WGS) entry which is preliminary data.</text>
</comment>
<feature type="domain" description="Thioester reductase (TE)" evidence="12">
    <location>
        <begin position="29"/>
        <end position="298"/>
    </location>
</feature>
<feature type="transmembrane region" description="Helical" evidence="10">
    <location>
        <begin position="491"/>
        <end position="512"/>
    </location>
</feature>
<dbReference type="InterPro" id="IPR033640">
    <property type="entry name" value="FAR_C"/>
</dbReference>
<gene>
    <name evidence="13" type="ORF">RI129_012823</name>
</gene>
<dbReference type="CDD" id="cd05236">
    <property type="entry name" value="FAR-N_SDR_e"/>
    <property type="match status" value="1"/>
</dbReference>
<dbReference type="EC" id="1.2.1.84" evidence="10"/>
<evidence type="ECO:0000313" key="13">
    <source>
        <dbReference type="EMBL" id="KAK5638528.1"/>
    </source>
</evidence>
<dbReference type="AlphaFoldDB" id="A0AAN7ZGJ1"/>
<dbReference type="InterPro" id="IPR036291">
    <property type="entry name" value="NAD(P)-bd_dom_sf"/>
</dbReference>
<keyword evidence="8 10" id="KW-0472">Membrane</keyword>
<evidence type="ECO:0000256" key="9">
    <source>
        <dbReference type="ARBA" id="ARBA00052530"/>
    </source>
</evidence>
<sequence length="513" mass="58641">MPGLIDTPDNETIPLTPIQKFYSGANVFITGGTGFLGKMLIEKLLRSCPDISTLYVLVRSKKGLNMHTRVEELFDDKLFDNLRLECPKFRHKVVGIAGDCSVTDLGLTIQDRQLLIQEVSIVFHVAATVRFDEKLKLAMAINVKGPMEVIYLCREMINLKSIVHVSTAYSNCNRSLIEEKFYPPPVDSKKLIMLTDTIQDRLLDKVTPILLDQWPNTYTYTKSVAEDIVRQEGDGLPLGIFRPAVVVSAYKEPMKGWINNMYGPTGVCAGAGTGVLRTIHCDANVNANIVPVDMCVNSLIANAWDVAETYAQCKKEKREYNIPICHYESSNDRPLCWGKFMELSALHGMEVPSLKAIWFYCLTLQATRIGYNFTVFFLHILPAAICDFALLCVGKSPRLLKIYKKIHKFTAVISYFCTRNWQFKSSHYHTIIAKMSEEDQKIFFHNLKELDWEEYFKEYIKGIRIYLIGDPEHTLPAAKAKWQRLYWLHQAFKALLAFVILRTLWAVLCMFML</sequence>
<keyword evidence="4 10" id="KW-0812">Transmembrane</keyword>
<evidence type="ECO:0000256" key="4">
    <source>
        <dbReference type="ARBA" id="ARBA00022692"/>
    </source>
</evidence>
<reference evidence="13 14" key="1">
    <citation type="journal article" date="2024" name="Insects">
        <title>An Improved Chromosome-Level Genome Assembly of the Firefly Pyrocoelia pectoralis.</title>
        <authorList>
            <person name="Fu X."/>
            <person name="Meyer-Rochow V.B."/>
            <person name="Ballantyne L."/>
            <person name="Zhu X."/>
        </authorList>
    </citation>
    <scope>NUCLEOTIDE SEQUENCE [LARGE SCALE GENOMIC DNA]</scope>
    <source>
        <strain evidence="13">XCY_ONT2</strain>
    </source>
</reference>
<proteinExistence type="inferred from homology"/>
<evidence type="ECO:0000256" key="8">
    <source>
        <dbReference type="ARBA" id="ARBA00023136"/>
    </source>
</evidence>
<dbReference type="Proteomes" id="UP001329430">
    <property type="component" value="Chromosome 10"/>
</dbReference>
<dbReference type="GO" id="GO:0016020">
    <property type="term" value="C:membrane"/>
    <property type="evidence" value="ECO:0007669"/>
    <property type="project" value="UniProtKB-SubCell"/>
</dbReference>
<feature type="domain" description="Fatty acyl-CoA reductase C-terminal" evidence="11">
    <location>
        <begin position="378"/>
        <end position="468"/>
    </location>
</feature>
<dbReference type="EMBL" id="JAVRBK010000010">
    <property type="protein sequence ID" value="KAK5638528.1"/>
    <property type="molecule type" value="Genomic_DNA"/>
</dbReference>
<evidence type="ECO:0000256" key="2">
    <source>
        <dbReference type="ARBA" id="ARBA00005928"/>
    </source>
</evidence>
<evidence type="ECO:0000256" key="3">
    <source>
        <dbReference type="ARBA" id="ARBA00022516"/>
    </source>
</evidence>
<dbReference type="InterPro" id="IPR013120">
    <property type="entry name" value="FAR_NAD-bd"/>
</dbReference>
<comment type="function">
    <text evidence="10">Catalyzes the reduction of fatty acyl-CoA to fatty alcohols.</text>
</comment>
<dbReference type="GO" id="GO:0102965">
    <property type="term" value="F:alcohol-forming long-chain fatty acyl-CoA reductase activity"/>
    <property type="evidence" value="ECO:0007669"/>
    <property type="project" value="UniProtKB-EC"/>
</dbReference>
<dbReference type="CDD" id="cd09071">
    <property type="entry name" value="FAR_C"/>
    <property type="match status" value="1"/>
</dbReference>
<organism evidence="13 14">
    <name type="scientific">Pyrocoelia pectoralis</name>
    <dbReference type="NCBI Taxonomy" id="417401"/>
    <lineage>
        <taxon>Eukaryota</taxon>
        <taxon>Metazoa</taxon>
        <taxon>Ecdysozoa</taxon>
        <taxon>Arthropoda</taxon>
        <taxon>Hexapoda</taxon>
        <taxon>Insecta</taxon>
        <taxon>Pterygota</taxon>
        <taxon>Neoptera</taxon>
        <taxon>Endopterygota</taxon>
        <taxon>Coleoptera</taxon>
        <taxon>Polyphaga</taxon>
        <taxon>Elateriformia</taxon>
        <taxon>Elateroidea</taxon>
        <taxon>Lampyridae</taxon>
        <taxon>Lampyrinae</taxon>
        <taxon>Pyrocoelia</taxon>
    </lineage>
</organism>
<accession>A0AAN7ZGJ1</accession>
<keyword evidence="14" id="KW-1185">Reference proteome</keyword>
<comment type="catalytic activity">
    <reaction evidence="9 10">
        <text>a long-chain fatty acyl-CoA + 2 NADPH + 2 H(+) = a long-chain primary fatty alcohol + 2 NADP(+) + CoA</text>
        <dbReference type="Rhea" id="RHEA:52716"/>
        <dbReference type="ChEBI" id="CHEBI:15378"/>
        <dbReference type="ChEBI" id="CHEBI:57287"/>
        <dbReference type="ChEBI" id="CHEBI:57783"/>
        <dbReference type="ChEBI" id="CHEBI:58349"/>
        <dbReference type="ChEBI" id="CHEBI:77396"/>
        <dbReference type="ChEBI" id="CHEBI:83139"/>
        <dbReference type="EC" id="1.2.1.84"/>
    </reaction>
</comment>
<keyword evidence="10" id="KW-0560">Oxidoreductase</keyword>
<keyword evidence="5 10" id="KW-0521">NADP</keyword>
<comment type="similarity">
    <text evidence="2 10">Belongs to the fatty acyl-CoA reductase family.</text>
</comment>
<keyword evidence="7 10" id="KW-0443">Lipid metabolism</keyword>
<evidence type="ECO:0000256" key="7">
    <source>
        <dbReference type="ARBA" id="ARBA00023098"/>
    </source>
</evidence>
<dbReference type="Gene3D" id="3.40.50.720">
    <property type="entry name" value="NAD(P)-binding Rossmann-like Domain"/>
    <property type="match status" value="1"/>
</dbReference>
<evidence type="ECO:0000259" key="11">
    <source>
        <dbReference type="Pfam" id="PF03015"/>
    </source>
</evidence>